<comment type="caution">
    <text evidence="1">The sequence shown here is derived from an EMBL/GenBank/DDBJ whole genome shotgun (WGS) entry which is preliminary data.</text>
</comment>
<organism evidence="1">
    <name type="scientific">bioreactor metagenome</name>
    <dbReference type="NCBI Taxonomy" id="1076179"/>
    <lineage>
        <taxon>unclassified sequences</taxon>
        <taxon>metagenomes</taxon>
        <taxon>ecological metagenomes</taxon>
    </lineage>
</organism>
<reference evidence="1" key="1">
    <citation type="submission" date="2019-08" db="EMBL/GenBank/DDBJ databases">
        <authorList>
            <person name="Kucharzyk K."/>
            <person name="Murdoch R.W."/>
            <person name="Higgins S."/>
            <person name="Loffler F."/>
        </authorList>
    </citation>
    <scope>NUCLEOTIDE SEQUENCE</scope>
</reference>
<gene>
    <name evidence="1" type="ORF">SDC9_09345</name>
</gene>
<protein>
    <submittedName>
        <fullName evidence="1">Uncharacterized protein</fullName>
    </submittedName>
</protein>
<accession>A0A644TA58</accession>
<proteinExistence type="predicted"/>
<name>A0A644TA58_9ZZZZ</name>
<sequence>MAINQTRGFYWAIIGIMGITDQCTSMNMTGIGGYDDIMDMMDRWA</sequence>
<evidence type="ECO:0000313" key="1">
    <source>
        <dbReference type="EMBL" id="MPL63704.1"/>
    </source>
</evidence>
<dbReference type="AlphaFoldDB" id="A0A644TA58"/>
<dbReference type="EMBL" id="VSSQ01000022">
    <property type="protein sequence ID" value="MPL63704.1"/>
    <property type="molecule type" value="Genomic_DNA"/>
</dbReference>